<dbReference type="EMBL" id="KK784920">
    <property type="protein sequence ID" value="KDO62348.1"/>
    <property type="molecule type" value="Genomic_DNA"/>
</dbReference>
<evidence type="ECO:0000313" key="7">
    <source>
        <dbReference type="EMBL" id="KDO62348.1"/>
    </source>
</evidence>
<feature type="coiled-coil region" evidence="6">
    <location>
        <begin position="112"/>
        <end position="229"/>
    </location>
</feature>
<proteinExistence type="inferred from homology"/>
<dbReference type="GO" id="GO:0030154">
    <property type="term" value="P:cell differentiation"/>
    <property type="evidence" value="ECO:0007669"/>
    <property type="project" value="UniProtKB-KW"/>
</dbReference>
<evidence type="ECO:0000256" key="2">
    <source>
        <dbReference type="ARBA" id="ARBA00022473"/>
    </source>
</evidence>
<evidence type="ECO:0000256" key="1">
    <source>
        <dbReference type="ARBA" id="ARBA00005405"/>
    </source>
</evidence>
<reference evidence="7 8" key="1">
    <citation type="submission" date="2014-04" db="EMBL/GenBank/DDBJ databases">
        <authorList>
            <consortium name="International Citrus Genome Consortium"/>
            <person name="Gmitter F."/>
            <person name="Chen C."/>
            <person name="Farmerie W."/>
            <person name="Harkins T."/>
            <person name="Desany B."/>
            <person name="Mohiuddin M."/>
            <person name="Kodira C."/>
            <person name="Borodovsky M."/>
            <person name="Lomsadze A."/>
            <person name="Burns P."/>
            <person name="Jenkins J."/>
            <person name="Prochnik S."/>
            <person name="Shu S."/>
            <person name="Chapman J."/>
            <person name="Pitluck S."/>
            <person name="Schmutz J."/>
            <person name="Rokhsar D."/>
        </authorList>
    </citation>
    <scope>NUCLEOTIDE SEQUENCE</scope>
</reference>
<evidence type="ECO:0008006" key="9">
    <source>
        <dbReference type="Google" id="ProtNLM"/>
    </source>
</evidence>
<name>A0A067F4S5_CITSI</name>
<comment type="similarity">
    <text evidence="1">Belongs to the FLX family.</text>
</comment>
<evidence type="ECO:0000256" key="6">
    <source>
        <dbReference type="SAM" id="Coils"/>
    </source>
</evidence>
<keyword evidence="8" id="KW-1185">Reference proteome</keyword>
<dbReference type="GO" id="GO:0009908">
    <property type="term" value="P:flower development"/>
    <property type="evidence" value="ECO:0007669"/>
    <property type="project" value="UniProtKB-KW"/>
</dbReference>
<protein>
    <recommendedName>
        <fullName evidence="9">Protein FLX-like 4</fullName>
    </recommendedName>
</protein>
<dbReference type="InterPro" id="IPR040353">
    <property type="entry name" value="FLX/FLX-like"/>
</dbReference>
<evidence type="ECO:0000256" key="3">
    <source>
        <dbReference type="ARBA" id="ARBA00022782"/>
    </source>
</evidence>
<dbReference type="STRING" id="2711.A0A067F4S5"/>
<dbReference type="PaxDb" id="2711-XP_006474085.1"/>
<dbReference type="AlphaFoldDB" id="A0A067F4S5"/>
<evidence type="ECO:0000256" key="5">
    <source>
        <dbReference type="ARBA" id="ARBA00023089"/>
    </source>
</evidence>
<organism evidence="7 8">
    <name type="scientific">Citrus sinensis</name>
    <name type="common">Sweet orange</name>
    <name type="synonym">Citrus aurantium var. sinensis</name>
    <dbReference type="NCBI Taxonomy" id="2711"/>
    <lineage>
        <taxon>Eukaryota</taxon>
        <taxon>Viridiplantae</taxon>
        <taxon>Streptophyta</taxon>
        <taxon>Embryophyta</taxon>
        <taxon>Tracheophyta</taxon>
        <taxon>Spermatophyta</taxon>
        <taxon>Magnoliopsida</taxon>
        <taxon>eudicotyledons</taxon>
        <taxon>Gunneridae</taxon>
        <taxon>Pentapetalae</taxon>
        <taxon>rosids</taxon>
        <taxon>malvids</taxon>
        <taxon>Sapindales</taxon>
        <taxon>Rutaceae</taxon>
        <taxon>Aurantioideae</taxon>
        <taxon>Citrus</taxon>
    </lineage>
</organism>
<keyword evidence="4 6" id="KW-0175">Coiled coil</keyword>
<keyword evidence="3" id="KW-0221">Differentiation</keyword>
<dbReference type="eggNOG" id="ENOG502QW8B">
    <property type="taxonomic scope" value="Eukaryota"/>
</dbReference>
<evidence type="ECO:0000256" key="4">
    <source>
        <dbReference type="ARBA" id="ARBA00023054"/>
    </source>
</evidence>
<dbReference type="SMR" id="A0A067F4S5"/>
<accession>A0A067F4S5</accession>
<evidence type="ECO:0000313" key="8">
    <source>
        <dbReference type="Proteomes" id="UP000027120"/>
    </source>
</evidence>
<keyword evidence="2" id="KW-0217">Developmental protein</keyword>
<dbReference type="Proteomes" id="UP000027120">
    <property type="component" value="Unassembled WGS sequence"/>
</dbReference>
<sequence>MYERQQMSGRRIQPHYEGRVVPAPGMLRHGPFPGSPAGHRLLEPLPLLEDKIAVQAAEIERLARDNHRLAASHITMREDLAAAQQEIPRIKAHIRNIHTESDSHIRVLLDKIAKMEADCKAGERLKKDLQQAHIEAQSLARARQELTSKIQQASEALHKARLEVKNLPDLHAELDSLRQEHRRLRATFEYEKGLNIDNVEQLQAMEKNLVGMAREMEKLHAEVVNAEMRGHAPNPYSRTYTNPIPSYPPSVQGGGVYVDGYSQPLLQMGVVQTGEGMIPYGSGNGVAAASGVGMPAVPASTVGAVWGGSYDP</sequence>
<dbReference type="PANTHER" id="PTHR33405:SF18">
    <property type="entry name" value="PROTEIN FLX-LIKE 4"/>
    <property type="match status" value="1"/>
</dbReference>
<dbReference type="PANTHER" id="PTHR33405">
    <property type="entry name" value="PROTEIN FLX-LIKE 2"/>
    <property type="match status" value="1"/>
</dbReference>
<gene>
    <name evidence="7" type="ORF">CISIN_1g021465mg</name>
</gene>
<keyword evidence="5" id="KW-0287">Flowering</keyword>